<feature type="compositionally biased region" description="Polar residues" evidence="1">
    <location>
        <begin position="47"/>
        <end position="62"/>
    </location>
</feature>
<dbReference type="Gramene" id="evm.model.03.1382">
    <property type="protein sequence ID" value="cds.evm.model.03.1382"/>
    <property type="gene ID" value="evm.TU.03.1382"/>
</dbReference>
<evidence type="ECO:0000256" key="1">
    <source>
        <dbReference type="SAM" id="MobiDB-lite"/>
    </source>
</evidence>
<reference evidence="2" key="1">
    <citation type="submission" date="2018-11" db="EMBL/GenBank/DDBJ databases">
        <authorList>
            <person name="Grassa J C."/>
        </authorList>
    </citation>
    <scope>NUCLEOTIDE SEQUENCE [LARGE SCALE GENOMIC DNA]</scope>
</reference>
<feature type="compositionally biased region" description="Basic and acidic residues" evidence="1">
    <location>
        <begin position="68"/>
        <end position="89"/>
    </location>
</feature>
<organism evidence="2 3">
    <name type="scientific">Cannabis sativa</name>
    <name type="common">Hemp</name>
    <name type="synonym">Marijuana</name>
    <dbReference type="NCBI Taxonomy" id="3483"/>
    <lineage>
        <taxon>Eukaryota</taxon>
        <taxon>Viridiplantae</taxon>
        <taxon>Streptophyta</taxon>
        <taxon>Embryophyta</taxon>
        <taxon>Tracheophyta</taxon>
        <taxon>Spermatophyta</taxon>
        <taxon>Magnoliopsida</taxon>
        <taxon>eudicotyledons</taxon>
        <taxon>Gunneridae</taxon>
        <taxon>Pentapetalae</taxon>
        <taxon>rosids</taxon>
        <taxon>fabids</taxon>
        <taxon>Rosales</taxon>
        <taxon>Cannabaceae</taxon>
        <taxon>Cannabis</taxon>
    </lineage>
</organism>
<sequence>MAVARCGNSTEPQDPMVTDPNVQVPPVVPNSSMAAQPPHFNQLPGGLTTSQTRLSSYQSNDGQILPKRPYDRTDQFQGLPRDEGRREDLPIIQSQSRSHSRECYPDSNEDSATSHPSEGDDAKVRLPHNDPFLITAQIGNMTVSRFMIDNEASSNILFKSTYEKM</sequence>
<proteinExistence type="predicted"/>
<reference evidence="2" key="2">
    <citation type="submission" date="2021-03" db="UniProtKB">
        <authorList>
            <consortium name="EnsemblPlants"/>
        </authorList>
    </citation>
    <scope>IDENTIFICATION</scope>
</reference>
<evidence type="ECO:0000313" key="3">
    <source>
        <dbReference type="Proteomes" id="UP000596661"/>
    </source>
</evidence>
<evidence type="ECO:0000313" key="2">
    <source>
        <dbReference type="EnsemblPlants" id="cds.evm.model.03.1382"/>
    </source>
</evidence>
<dbReference type="AlphaFoldDB" id="A0A803P527"/>
<dbReference type="EMBL" id="UZAU01000300">
    <property type="status" value="NOT_ANNOTATED_CDS"/>
    <property type="molecule type" value="Genomic_DNA"/>
</dbReference>
<dbReference type="Proteomes" id="UP000596661">
    <property type="component" value="Chromosome 3"/>
</dbReference>
<keyword evidence="3" id="KW-1185">Reference proteome</keyword>
<name>A0A803P527_CANSA</name>
<protein>
    <submittedName>
        <fullName evidence="2">Uncharacterized protein</fullName>
    </submittedName>
</protein>
<feature type="region of interest" description="Disordered" evidence="1">
    <location>
        <begin position="1"/>
        <end position="125"/>
    </location>
</feature>
<accession>A0A803P527</accession>
<dbReference type="EnsemblPlants" id="evm.model.03.1382">
    <property type="protein sequence ID" value="cds.evm.model.03.1382"/>
    <property type="gene ID" value="evm.TU.03.1382"/>
</dbReference>